<evidence type="ECO:0000256" key="2">
    <source>
        <dbReference type="ARBA" id="ARBA00022692"/>
    </source>
</evidence>
<dbReference type="PANTHER" id="PTHR23501">
    <property type="entry name" value="MAJOR FACILITATOR SUPERFAMILY"/>
    <property type="match status" value="1"/>
</dbReference>
<dbReference type="GO" id="GO:0005886">
    <property type="term" value="C:plasma membrane"/>
    <property type="evidence" value="ECO:0007669"/>
    <property type="project" value="TreeGrafter"/>
</dbReference>
<comment type="subcellular location">
    <subcellularLocation>
        <location evidence="1">Membrane</location>
        <topology evidence="1">Multi-pass membrane protein</topology>
    </subcellularLocation>
</comment>
<evidence type="ECO:0000256" key="1">
    <source>
        <dbReference type="ARBA" id="ARBA00004141"/>
    </source>
</evidence>
<feature type="transmembrane region" description="Helical" evidence="5">
    <location>
        <begin position="154"/>
        <end position="175"/>
    </location>
</feature>
<dbReference type="EMBL" id="CP043046">
    <property type="protein sequence ID" value="QEI09527.1"/>
    <property type="molecule type" value="Genomic_DNA"/>
</dbReference>
<keyword evidence="3 5" id="KW-1133">Transmembrane helix</keyword>
<organism evidence="7 8">
    <name type="scientific">Pigmentiphaga aceris</name>
    <dbReference type="NCBI Taxonomy" id="1940612"/>
    <lineage>
        <taxon>Bacteria</taxon>
        <taxon>Pseudomonadati</taxon>
        <taxon>Pseudomonadota</taxon>
        <taxon>Betaproteobacteria</taxon>
        <taxon>Burkholderiales</taxon>
        <taxon>Alcaligenaceae</taxon>
        <taxon>Pigmentiphaga</taxon>
    </lineage>
</organism>
<dbReference type="Proteomes" id="UP000325161">
    <property type="component" value="Chromosome"/>
</dbReference>
<dbReference type="Gene3D" id="1.20.1720.10">
    <property type="entry name" value="Multidrug resistance protein D"/>
    <property type="match status" value="1"/>
</dbReference>
<reference evidence="7 8" key="1">
    <citation type="submission" date="2019-08" db="EMBL/GenBank/DDBJ databases">
        <title>Amphibian skin-associated Pigmentiphaga: genome sequence and occurrence across geography and hosts.</title>
        <authorList>
            <person name="Bletz M.C."/>
            <person name="Bunk B."/>
            <person name="Sproeer C."/>
            <person name="Biwer P."/>
            <person name="Reiter S."/>
            <person name="Rabemananjara F.C.E."/>
            <person name="Schulz S."/>
            <person name="Overmann J."/>
            <person name="Vences M."/>
        </authorList>
    </citation>
    <scope>NUCLEOTIDE SEQUENCE [LARGE SCALE GENOMIC DNA]</scope>
    <source>
        <strain evidence="7 8">Mada1488</strain>
    </source>
</reference>
<keyword evidence="2 5" id="KW-0812">Transmembrane</keyword>
<dbReference type="Pfam" id="PF07690">
    <property type="entry name" value="MFS_1"/>
    <property type="match status" value="1"/>
</dbReference>
<keyword evidence="8" id="KW-1185">Reference proteome</keyword>
<proteinExistence type="predicted"/>
<evidence type="ECO:0000259" key="6">
    <source>
        <dbReference type="PROSITE" id="PS50850"/>
    </source>
</evidence>
<evidence type="ECO:0000256" key="5">
    <source>
        <dbReference type="SAM" id="Phobius"/>
    </source>
</evidence>
<feature type="transmembrane region" description="Helical" evidence="5">
    <location>
        <begin position="385"/>
        <end position="407"/>
    </location>
</feature>
<feature type="transmembrane region" description="Helical" evidence="5">
    <location>
        <begin position="90"/>
        <end position="110"/>
    </location>
</feature>
<evidence type="ECO:0000313" key="8">
    <source>
        <dbReference type="Proteomes" id="UP000325161"/>
    </source>
</evidence>
<dbReference type="SUPFAM" id="SSF103473">
    <property type="entry name" value="MFS general substrate transporter"/>
    <property type="match status" value="1"/>
</dbReference>
<feature type="transmembrane region" description="Helical" evidence="5">
    <location>
        <begin position="35"/>
        <end position="53"/>
    </location>
</feature>
<dbReference type="PANTHER" id="PTHR23501:SF197">
    <property type="entry name" value="COMD"/>
    <property type="match status" value="1"/>
</dbReference>
<dbReference type="GO" id="GO:0022857">
    <property type="term" value="F:transmembrane transporter activity"/>
    <property type="evidence" value="ECO:0007669"/>
    <property type="project" value="InterPro"/>
</dbReference>
<dbReference type="OrthoDB" id="9807274at2"/>
<dbReference type="InterPro" id="IPR036259">
    <property type="entry name" value="MFS_trans_sf"/>
</dbReference>
<feature type="transmembrane region" description="Helical" evidence="5">
    <location>
        <begin position="217"/>
        <end position="236"/>
    </location>
</feature>
<sequence length="441" mass="46243">MAGVAVTIILVAFDSTIVGTTLPRVAQELGGMSLYAWVGSGYLLASAITIPIFGRLGDLYGRKPFILASVAILAIGSVLCGLSQTMQHLIAARTLQGLGGGMMIATAFAAPADLFPDPLRRVRWQALLSTAFAMASGVGPVLGGSVTEAFGWRAAFAVTPITAVFGLFLLFRYFPNIRPPRNAGTRVDWVGGILLILAVGAPMLTIEVGFAQPSHPVAALGLAALAVVSLICLVLHARRHPQPMFPMRVLAPIESRLLNGIAVMVGAVMFILIYYAPLLLQTELGVSPSRAGALMIPLVAGIPVGSLINGQMYPRMTQPQRLLTLGAAMLGLGCLAIITFDKQTSSAVIAGVFLLCGAGLGFLLPNLTLFMQMICERRDVGMASALVQMTRAFGSALGVALAGVVIARSSVLIGMQTAMICNAVLCALMVLLATRVRMRNT</sequence>
<dbReference type="InterPro" id="IPR020846">
    <property type="entry name" value="MFS_dom"/>
</dbReference>
<name>A0A5C0B9A7_9BURK</name>
<feature type="transmembrane region" description="Helical" evidence="5">
    <location>
        <begin position="346"/>
        <end position="364"/>
    </location>
</feature>
<dbReference type="Gene3D" id="1.20.1250.20">
    <property type="entry name" value="MFS general substrate transporter like domains"/>
    <property type="match status" value="1"/>
</dbReference>
<feature type="transmembrane region" description="Helical" evidence="5">
    <location>
        <begin position="322"/>
        <end position="340"/>
    </location>
</feature>
<dbReference type="PROSITE" id="PS50850">
    <property type="entry name" value="MFS"/>
    <property type="match status" value="1"/>
</dbReference>
<dbReference type="InterPro" id="IPR011701">
    <property type="entry name" value="MFS"/>
</dbReference>
<gene>
    <name evidence="7" type="ORF">FXN63_23470</name>
</gene>
<feature type="transmembrane region" description="Helical" evidence="5">
    <location>
        <begin position="291"/>
        <end position="310"/>
    </location>
</feature>
<protein>
    <submittedName>
        <fullName evidence="7">MFS transporter</fullName>
    </submittedName>
</protein>
<dbReference type="AlphaFoldDB" id="A0A5C0B9A7"/>
<feature type="transmembrane region" description="Helical" evidence="5">
    <location>
        <begin position="187"/>
        <end position="211"/>
    </location>
</feature>
<accession>A0A5C0B9A7</accession>
<dbReference type="KEGG" id="pacr:FXN63_23470"/>
<feature type="transmembrane region" description="Helical" evidence="5">
    <location>
        <begin position="65"/>
        <end position="84"/>
    </location>
</feature>
<evidence type="ECO:0000256" key="3">
    <source>
        <dbReference type="ARBA" id="ARBA00022989"/>
    </source>
</evidence>
<keyword evidence="4 5" id="KW-0472">Membrane</keyword>
<feature type="domain" description="Major facilitator superfamily (MFS) profile" evidence="6">
    <location>
        <begin position="1"/>
        <end position="441"/>
    </location>
</feature>
<feature type="transmembrane region" description="Helical" evidence="5">
    <location>
        <begin position="413"/>
        <end position="433"/>
    </location>
</feature>
<feature type="transmembrane region" description="Helical" evidence="5">
    <location>
        <begin position="257"/>
        <end position="276"/>
    </location>
</feature>
<evidence type="ECO:0000313" key="7">
    <source>
        <dbReference type="EMBL" id="QEI09527.1"/>
    </source>
</evidence>
<evidence type="ECO:0000256" key="4">
    <source>
        <dbReference type="ARBA" id="ARBA00023136"/>
    </source>
</evidence>